<reference evidence="3 4" key="1">
    <citation type="submission" date="2019-05" db="EMBL/GenBank/DDBJ databases">
        <authorList>
            <person name="Pankratov T."/>
            <person name="Grouzdev D."/>
        </authorList>
    </citation>
    <scope>NUCLEOTIDE SEQUENCE [LARGE SCALE GENOMIC DNA]</scope>
    <source>
        <strain evidence="3 4">KEBCLARHB70R</strain>
    </source>
</reference>
<dbReference type="RefSeq" id="WP_138326932.1">
    <property type="nucleotide sequence ID" value="NZ_VCDI01000005.1"/>
</dbReference>
<evidence type="ECO:0000256" key="1">
    <source>
        <dbReference type="ARBA" id="ARBA00043985"/>
    </source>
</evidence>
<dbReference type="InterPro" id="IPR014319">
    <property type="entry name" value="Phageshock_PspA"/>
</dbReference>
<proteinExistence type="inferred from homology"/>
<dbReference type="EMBL" id="VCDI01000005">
    <property type="protein sequence ID" value="TLU71862.1"/>
    <property type="molecule type" value="Genomic_DNA"/>
</dbReference>
<sequence length="226" mass="25641">MSIFSRLTDIVNSNLNALVANAEDPRKIIRLIIQEMEDTLVEVRSSAVQTIAERREIERRLDMLARDEAEWQRKAELALSRDREDLARGALQARAHVAKTRETLDLQRQQIAAGLAQQNEDIAKLQAKLADAKSREQALVSRHGLASSRVKLRETLYDERIGDAFSRFEQVERNLDVLEGRVESYDLGRRSLEDELAGLETDEKVESELDALRARLQRRASPPAGS</sequence>
<dbReference type="GO" id="GO:0009271">
    <property type="term" value="P:phage shock"/>
    <property type="evidence" value="ECO:0007669"/>
    <property type="project" value="TreeGrafter"/>
</dbReference>
<evidence type="ECO:0000256" key="2">
    <source>
        <dbReference type="SAM" id="Coils"/>
    </source>
</evidence>
<feature type="coiled-coil region" evidence="2">
    <location>
        <begin position="108"/>
        <end position="142"/>
    </location>
</feature>
<dbReference type="PANTHER" id="PTHR31088">
    <property type="entry name" value="MEMBRANE-ASSOCIATED PROTEIN VIPP1, CHLOROPLASTIC"/>
    <property type="match status" value="1"/>
</dbReference>
<dbReference type="AlphaFoldDB" id="A0A5R9J2T3"/>
<keyword evidence="4" id="KW-1185">Reference proteome</keyword>
<evidence type="ECO:0000313" key="4">
    <source>
        <dbReference type="Proteomes" id="UP000305654"/>
    </source>
</evidence>
<evidence type="ECO:0000313" key="3">
    <source>
        <dbReference type="EMBL" id="TLU71862.1"/>
    </source>
</evidence>
<comment type="similarity">
    <text evidence="1">Belongs to the PspA/Vipp/IM30 family.</text>
</comment>
<dbReference type="PANTHER" id="PTHR31088:SF6">
    <property type="entry name" value="PHAGE SHOCK PROTEIN A"/>
    <property type="match status" value="1"/>
</dbReference>
<accession>A0A5R9J2T3</accession>
<protein>
    <submittedName>
        <fullName evidence="3">Phage shock protein PspA</fullName>
    </submittedName>
</protein>
<dbReference type="InterPro" id="IPR007157">
    <property type="entry name" value="PspA_VIPP1"/>
</dbReference>
<dbReference type="NCBIfam" id="TIGR02977">
    <property type="entry name" value="phageshock_pspA"/>
    <property type="match status" value="1"/>
</dbReference>
<organism evidence="3 4">
    <name type="scientific">Lichenicoccus roseus</name>
    <dbReference type="NCBI Taxonomy" id="2683649"/>
    <lineage>
        <taxon>Bacteria</taxon>
        <taxon>Pseudomonadati</taxon>
        <taxon>Pseudomonadota</taxon>
        <taxon>Alphaproteobacteria</taxon>
        <taxon>Acetobacterales</taxon>
        <taxon>Acetobacteraceae</taxon>
        <taxon>Lichenicoccus</taxon>
    </lineage>
</organism>
<dbReference type="Pfam" id="PF04012">
    <property type="entry name" value="PspA_IM30"/>
    <property type="match status" value="1"/>
</dbReference>
<keyword evidence="2" id="KW-0175">Coiled coil</keyword>
<dbReference type="GO" id="GO:0005829">
    <property type="term" value="C:cytosol"/>
    <property type="evidence" value="ECO:0007669"/>
    <property type="project" value="TreeGrafter"/>
</dbReference>
<name>A0A5R9J2T3_9PROT</name>
<dbReference type="Proteomes" id="UP000305654">
    <property type="component" value="Unassembled WGS sequence"/>
</dbReference>
<comment type="caution">
    <text evidence="3">The sequence shown here is derived from an EMBL/GenBank/DDBJ whole genome shotgun (WGS) entry which is preliminary data.</text>
</comment>
<dbReference type="OrthoDB" id="9779630at2"/>
<gene>
    <name evidence="3" type="primary">pspA</name>
    <name evidence="3" type="ORF">FE263_15535</name>
</gene>